<reference evidence="4 5" key="1">
    <citation type="journal article" date="2023" name="Elife">
        <title>Identification of key yeast species and microbe-microbe interactions impacting larval growth of Drosophila in the wild.</title>
        <authorList>
            <person name="Mure A."/>
            <person name="Sugiura Y."/>
            <person name="Maeda R."/>
            <person name="Honda K."/>
            <person name="Sakurai N."/>
            <person name="Takahashi Y."/>
            <person name="Watada M."/>
            <person name="Katoh T."/>
            <person name="Gotoh A."/>
            <person name="Gotoh Y."/>
            <person name="Taniguchi I."/>
            <person name="Nakamura K."/>
            <person name="Hayashi T."/>
            <person name="Katayama T."/>
            <person name="Uemura T."/>
            <person name="Hattori Y."/>
        </authorList>
    </citation>
    <scope>NUCLEOTIDE SEQUENCE [LARGE SCALE GENOMIC DNA]</scope>
    <source>
        <strain evidence="4 5">SB-73</strain>
    </source>
</reference>
<keyword evidence="3" id="KW-0732">Signal</keyword>
<dbReference type="EMBL" id="BTGC01000003">
    <property type="protein sequence ID" value="GMM50033.1"/>
    <property type="molecule type" value="Genomic_DNA"/>
</dbReference>
<feature type="signal peptide" evidence="3">
    <location>
        <begin position="1"/>
        <end position="16"/>
    </location>
</feature>
<organism evidence="4 5">
    <name type="scientific">Starmerella bacillaris</name>
    <name type="common">Yeast</name>
    <name type="synonym">Candida zemplinina</name>
    <dbReference type="NCBI Taxonomy" id="1247836"/>
    <lineage>
        <taxon>Eukaryota</taxon>
        <taxon>Fungi</taxon>
        <taxon>Dikarya</taxon>
        <taxon>Ascomycota</taxon>
        <taxon>Saccharomycotina</taxon>
        <taxon>Dipodascomycetes</taxon>
        <taxon>Dipodascales</taxon>
        <taxon>Trichomonascaceae</taxon>
        <taxon>Starmerella</taxon>
    </lineage>
</organism>
<evidence type="ECO:0000256" key="3">
    <source>
        <dbReference type="SAM" id="SignalP"/>
    </source>
</evidence>
<accession>A0AAV5RFZ7</accession>
<evidence type="ECO:0000256" key="2">
    <source>
        <dbReference type="SAM" id="Phobius"/>
    </source>
</evidence>
<gene>
    <name evidence="4" type="ORF">DASB73_009910</name>
</gene>
<keyword evidence="2" id="KW-1133">Transmembrane helix</keyword>
<name>A0AAV5RFZ7_STABA</name>
<feature type="transmembrane region" description="Helical" evidence="2">
    <location>
        <begin position="127"/>
        <end position="149"/>
    </location>
</feature>
<dbReference type="AlphaFoldDB" id="A0AAV5RFZ7"/>
<evidence type="ECO:0000313" key="4">
    <source>
        <dbReference type="EMBL" id="GMM50033.1"/>
    </source>
</evidence>
<dbReference type="Proteomes" id="UP001362899">
    <property type="component" value="Unassembled WGS sequence"/>
</dbReference>
<evidence type="ECO:0000313" key="5">
    <source>
        <dbReference type="Proteomes" id="UP001362899"/>
    </source>
</evidence>
<feature type="chain" id="PRO_5043719571" evidence="3">
    <location>
        <begin position="17"/>
        <end position="696"/>
    </location>
</feature>
<keyword evidence="2" id="KW-0472">Membrane</keyword>
<evidence type="ECO:0000256" key="1">
    <source>
        <dbReference type="SAM" id="MobiDB-lite"/>
    </source>
</evidence>
<keyword evidence="2" id="KW-0812">Transmembrane</keyword>
<feature type="region of interest" description="Disordered" evidence="1">
    <location>
        <begin position="447"/>
        <end position="490"/>
    </location>
</feature>
<sequence>MLLFIALLSLLSPVLALANLVAPSNSITHPFQFGAIKHITVIETYDYFMNDDEMVPQNYSTFHKPNDFSNFGYYDYVRYHATECLQAQNYPVISDKARPIAEEYYTEVIHVAIPRFPPKNEFYKEQYWRNVITLTLSIVTFFIGFYGVYTSKTQLSLANSFNYIGDVTTMLQNSFSYLIITSKSIISTFKELISMNSSKVYNQYALLEGMCWISSVQSLRPLQTSAFETVIARLFQGIVSLSAVKAGIFSNPTVYTANTVPGSIVFSELASSSRAPEIDTTNDLTDPERMSQGLDISHSILEPIRSVFPDLTFDLEAGLIGMPDLSINSTSCNILQNLESDCSINDSLHNSSQSLSSSSALVNFSVNGPTRSILSELDLDTDDNLAFLPASTANTIVDTNSESTPAIPDVKDDTEINIEHIIENYSLESKSNEARSIDYELTFDTEHSVAQESEEEESTAATNTPISMDNSAADSAADSTNAVNAATATEPRKLPGRWSASVNLVRSPLNLVHSETDKKPSVTELIGGGLSDRAPVHQYSNEIIEMPRTDGWFHPRRSEFPEYDLIIYWAQQFGYYDLSDAGLIDLLAHCANDTERNFKSVRQTLVLAYYFALRMEFLQKKDRNFGVEYLKRSLYNDIHAMEMFSILVNMLDAAGTAQMIFDITFECSNSGKDWLKHIETIYTLYKSYCVIQQADC</sequence>
<protein>
    <submittedName>
        <fullName evidence="4">Uncharacterized protein</fullName>
    </submittedName>
</protein>
<keyword evidence="5" id="KW-1185">Reference proteome</keyword>
<proteinExistence type="predicted"/>
<comment type="caution">
    <text evidence="4">The sequence shown here is derived from an EMBL/GenBank/DDBJ whole genome shotgun (WGS) entry which is preliminary data.</text>
</comment>
<feature type="compositionally biased region" description="Low complexity" evidence="1">
    <location>
        <begin position="469"/>
        <end position="489"/>
    </location>
</feature>